<reference evidence="1 2" key="1">
    <citation type="journal article" date="2013" name="PLoS ONE">
        <title>Poles Apart: Arctic and Antarctic Octadecabacter strains Share High Genome Plasticity and a New Type of Xanthorhodopsin.</title>
        <authorList>
            <person name="Vollmers J."/>
            <person name="Voget S."/>
            <person name="Dietrich S."/>
            <person name="Gollnow K."/>
            <person name="Smits M."/>
            <person name="Meyer K."/>
            <person name="Brinkhoff T."/>
            <person name="Simon M."/>
            <person name="Daniel R."/>
        </authorList>
    </citation>
    <scope>NUCLEOTIDE SEQUENCE [LARGE SCALE GENOMIC DNA]</scope>
    <source>
        <strain evidence="1 2">238</strain>
    </source>
</reference>
<keyword evidence="2" id="KW-1185">Reference proteome</keyword>
<dbReference type="Proteomes" id="UP000004688">
    <property type="component" value="Chromosome"/>
</dbReference>
<name>M9RMR3_9RHOB</name>
<dbReference type="HOGENOM" id="CLU_1480603_0_0_5"/>
<evidence type="ECO:0000313" key="1">
    <source>
        <dbReference type="EMBL" id="AGI73894.1"/>
    </source>
</evidence>
<dbReference type="eggNOG" id="ENOG50337QM">
    <property type="taxonomic scope" value="Bacteria"/>
</dbReference>
<dbReference type="EMBL" id="CP003742">
    <property type="protein sequence ID" value="AGI73894.1"/>
    <property type="molecule type" value="Genomic_DNA"/>
</dbReference>
<organism evidence="1 2">
    <name type="scientific">Octadecabacter arcticus 238</name>
    <dbReference type="NCBI Taxonomy" id="391616"/>
    <lineage>
        <taxon>Bacteria</taxon>
        <taxon>Pseudomonadati</taxon>
        <taxon>Pseudomonadota</taxon>
        <taxon>Alphaproteobacteria</taxon>
        <taxon>Rhodobacterales</taxon>
        <taxon>Roseobacteraceae</taxon>
        <taxon>Octadecabacter</taxon>
    </lineage>
</organism>
<sequence>MRVSDQEFARLIGIKKFHKVKPFIEQVKCNQMEKMLHMRHRIVDVLDVTIEQVDEAIQASKDTYYGEIDAAWRASFRPHAVLDTANKIPSPIFVAAITGSTKKLYVVPPANLSQLAWPSWIAKHVPEEVLAFGKVEGFVINYTPDHAIRFDLLGNPVETLGAAYRRGSAHMNDILDLSKVIR</sequence>
<evidence type="ECO:0000313" key="2">
    <source>
        <dbReference type="Proteomes" id="UP000004688"/>
    </source>
</evidence>
<protein>
    <submittedName>
        <fullName evidence="1">Uncharacterized protein</fullName>
    </submittedName>
</protein>
<gene>
    <name evidence="1" type="ORF">OA238_c39560</name>
</gene>
<dbReference type="KEGG" id="oar:OA238_c39560"/>
<dbReference type="AlphaFoldDB" id="M9RMR3"/>
<accession>M9RMR3</accession>
<proteinExistence type="predicted"/>